<evidence type="ECO:0000313" key="2">
    <source>
        <dbReference type="EMBL" id="KAK8870435.1"/>
    </source>
</evidence>
<feature type="transmembrane region" description="Helical" evidence="1">
    <location>
        <begin position="124"/>
        <end position="150"/>
    </location>
</feature>
<sequence>MSNIFADIFFWLEISIAFLLLICVFFALVYFSFGFVEERFRFILRFGQILNLILLLLCILIPFTNYGIFPFLSTLAENLCWFVLFSRDIQYIKLLSFDLIGGFVFTLIAHISWIFGFMESETNGYVALSCYLLMVWSLPLLIVITFPLIFDESGNSKVTDSYAKPKSLWPSLFSKIIPKLQALIPRSSSSKLD</sequence>
<name>A0ABR2IYT9_9EUKA</name>
<feature type="transmembrane region" description="Helical" evidence="1">
    <location>
        <begin position="97"/>
        <end position="118"/>
    </location>
</feature>
<evidence type="ECO:0008006" key="4">
    <source>
        <dbReference type="Google" id="ProtNLM"/>
    </source>
</evidence>
<keyword evidence="1" id="KW-1133">Transmembrane helix</keyword>
<protein>
    <recommendedName>
        <fullName evidence="4">Transmembrane adaptor Erv26</fullName>
    </recommendedName>
</protein>
<keyword evidence="3" id="KW-1185">Reference proteome</keyword>
<feature type="transmembrane region" description="Helical" evidence="1">
    <location>
        <begin position="6"/>
        <end position="30"/>
    </location>
</feature>
<gene>
    <name evidence="2" type="ORF">M9Y10_008317</name>
</gene>
<dbReference type="Proteomes" id="UP001470230">
    <property type="component" value="Unassembled WGS sequence"/>
</dbReference>
<evidence type="ECO:0000256" key="1">
    <source>
        <dbReference type="SAM" id="Phobius"/>
    </source>
</evidence>
<accession>A0ABR2IYT9</accession>
<evidence type="ECO:0000313" key="3">
    <source>
        <dbReference type="Proteomes" id="UP001470230"/>
    </source>
</evidence>
<proteinExistence type="predicted"/>
<comment type="caution">
    <text evidence="2">The sequence shown here is derived from an EMBL/GenBank/DDBJ whole genome shotgun (WGS) entry which is preliminary data.</text>
</comment>
<organism evidence="2 3">
    <name type="scientific">Tritrichomonas musculus</name>
    <dbReference type="NCBI Taxonomy" id="1915356"/>
    <lineage>
        <taxon>Eukaryota</taxon>
        <taxon>Metamonada</taxon>
        <taxon>Parabasalia</taxon>
        <taxon>Tritrichomonadida</taxon>
        <taxon>Tritrichomonadidae</taxon>
        <taxon>Tritrichomonas</taxon>
    </lineage>
</organism>
<dbReference type="EMBL" id="JAPFFF010000014">
    <property type="protein sequence ID" value="KAK8870435.1"/>
    <property type="molecule type" value="Genomic_DNA"/>
</dbReference>
<reference evidence="2 3" key="1">
    <citation type="submission" date="2024-04" db="EMBL/GenBank/DDBJ databases">
        <title>Tritrichomonas musculus Genome.</title>
        <authorList>
            <person name="Alves-Ferreira E."/>
            <person name="Grigg M."/>
            <person name="Lorenzi H."/>
            <person name="Galac M."/>
        </authorList>
    </citation>
    <scope>NUCLEOTIDE SEQUENCE [LARGE SCALE GENOMIC DNA]</scope>
    <source>
        <strain evidence="2 3">EAF2021</strain>
    </source>
</reference>
<keyword evidence="1" id="KW-0472">Membrane</keyword>
<keyword evidence="1" id="KW-0812">Transmembrane</keyword>